<proteinExistence type="predicted"/>
<comment type="caution">
    <text evidence="1">The sequence shown here is derived from an EMBL/GenBank/DDBJ whole genome shotgun (WGS) entry which is preliminary data.</text>
</comment>
<protein>
    <submittedName>
        <fullName evidence="1">Uncharacterized protein</fullName>
    </submittedName>
</protein>
<dbReference type="OrthoDB" id="5523252at2"/>
<organism evidence="1 2">
    <name type="scientific">Lujinxingia vulgaris</name>
    <dbReference type="NCBI Taxonomy" id="2600176"/>
    <lineage>
        <taxon>Bacteria</taxon>
        <taxon>Deltaproteobacteria</taxon>
        <taxon>Bradymonadales</taxon>
        <taxon>Lujinxingiaceae</taxon>
        <taxon>Lujinxingia</taxon>
    </lineage>
</organism>
<dbReference type="Proteomes" id="UP000321046">
    <property type="component" value="Unassembled WGS sequence"/>
</dbReference>
<sequence length="75" mass="7810">MDEQEVKAIVTVCQEMGVLATGVRSRGAVLVIEPVMGAALPGADVLRELSSKLAKLGHRYVTLDLGGYAAQGGEL</sequence>
<dbReference type="EMBL" id="VOSL01000060">
    <property type="protein sequence ID" value="TXD33605.1"/>
    <property type="molecule type" value="Genomic_DNA"/>
</dbReference>
<dbReference type="AlphaFoldDB" id="A0A5C6X4P9"/>
<gene>
    <name evidence="1" type="ORF">FRC96_15600</name>
</gene>
<evidence type="ECO:0000313" key="1">
    <source>
        <dbReference type="EMBL" id="TXD33605.1"/>
    </source>
</evidence>
<accession>A0A5C6X4P9</accession>
<reference evidence="1 2" key="1">
    <citation type="submission" date="2019-08" db="EMBL/GenBank/DDBJ databases">
        <title>Bradymonadales sp. TMQ2.</title>
        <authorList>
            <person name="Liang Q."/>
        </authorList>
    </citation>
    <scope>NUCLEOTIDE SEQUENCE [LARGE SCALE GENOMIC DNA]</scope>
    <source>
        <strain evidence="1 2">TMQ2</strain>
    </source>
</reference>
<name>A0A5C6X4P9_9DELT</name>
<dbReference type="RefSeq" id="WP_146975782.1">
    <property type="nucleotide sequence ID" value="NZ_VOSL01000060.1"/>
</dbReference>
<evidence type="ECO:0000313" key="2">
    <source>
        <dbReference type="Proteomes" id="UP000321046"/>
    </source>
</evidence>